<dbReference type="Proteomes" id="UP000002334">
    <property type="component" value="Plasmid pHD5AT"/>
</dbReference>
<dbReference type="Gene3D" id="1.10.10.10">
    <property type="entry name" value="Winged helix-like DNA-binding domain superfamily/Winged helix DNA-binding domain"/>
    <property type="match status" value="1"/>
</dbReference>
<proteinExistence type="predicted"/>
<keyword evidence="3" id="KW-0614">Plasmid</keyword>
<name>C3M8G2_HAMD5</name>
<evidence type="ECO:0000259" key="2">
    <source>
        <dbReference type="SMART" id="SM00421"/>
    </source>
</evidence>
<dbReference type="GO" id="GO:0003677">
    <property type="term" value="F:DNA binding"/>
    <property type="evidence" value="ECO:0007669"/>
    <property type="project" value="UniProtKB-KW"/>
</dbReference>
<dbReference type="PRINTS" id="PR00038">
    <property type="entry name" value="HTHLUXR"/>
</dbReference>
<dbReference type="InterPro" id="IPR016032">
    <property type="entry name" value="Sig_transdc_resp-reg_C-effctor"/>
</dbReference>
<dbReference type="InterPro" id="IPR036388">
    <property type="entry name" value="WH-like_DNA-bd_sf"/>
</dbReference>
<dbReference type="SMART" id="SM00421">
    <property type="entry name" value="HTH_LUXR"/>
    <property type="match status" value="1"/>
</dbReference>
<keyword evidence="1" id="KW-0238">DNA-binding</keyword>
<dbReference type="SUPFAM" id="SSF46894">
    <property type="entry name" value="C-terminal effector domain of the bipartite response regulators"/>
    <property type="match status" value="1"/>
</dbReference>
<dbReference type="Pfam" id="PF00196">
    <property type="entry name" value="GerE"/>
    <property type="match status" value="1"/>
</dbReference>
<sequence length="127" mass="14991">MIKSFDIKEIKFYQEIFEELSPAEIKVLSLYCSGLQCNKISLLLNMSLSTVNSHLNNARKKYELNNYSELRALFHFLINNHLINSFFCNCCKLKKLTQLPKIAKQPNCYLYSYQGLVFQPLFYFKKI</sequence>
<protein>
    <recommendedName>
        <fullName evidence="2">HTH luxR-type domain-containing protein</fullName>
    </recommendedName>
</protein>
<evidence type="ECO:0000313" key="3">
    <source>
        <dbReference type="EMBL" id="ACQ68933.1"/>
    </source>
</evidence>
<evidence type="ECO:0000313" key="4">
    <source>
        <dbReference type="Proteomes" id="UP000002334"/>
    </source>
</evidence>
<geneLocation type="plasmid" evidence="3 4">
    <name>pHD5AT</name>
</geneLocation>
<dbReference type="KEGG" id="hde:HDEF_p0056"/>
<dbReference type="AlphaFoldDB" id="C3M8G2"/>
<gene>
    <name evidence="3" type="ordered locus">HDEF_p0056</name>
</gene>
<dbReference type="eggNOG" id="COG2771">
    <property type="taxonomic scope" value="Bacteria"/>
</dbReference>
<evidence type="ECO:0000256" key="1">
    <source>
        <dbReference type="ARBA" id="ARBA00023125"/>
    </source>
</evidence>
<dbReference type="HOGENOM" id="CLU_1967501_0_0_6"/>
<dbReference type="InterPro" id="IPR000792">
    <property type="entry name" value="Tscrpt_reg_LuxR_C"/>
</dbReference>
<dbReference type="EMBL" id="CP001278">
    <property type="protein sequence ID" value="ACQ68933.1"/>
    <property type="molecule type" value="Genomic_DNA"/>
</dbReference>
<accession>C3M8G2</accession>
<organism evidence="3 4">
    <name type="scientific">Hamiltonella defensa subsp. Acyrthosiphon pisum (strain 5AT)</name>
    <dbReference type="NCBI Taxonomy" id="572265"/>
    <lineage>
        <taxon>Bacteria</taxon>
        <taxon>Pseudomonadati</taxon>
        <taxon>Pseudomonadota</taxon>
        <taxon>Gammaproteobacteria</taxon>
        <taxon>Enterobacterales</taxon>
        <taxon>Enterobacteriaceae</taxon>
        <taxon>aphid secondary symbionts</taxon>
        <taxon>Candidatus Williamhamiltonella</taxon>
    </lineage>
</organism>
<dbReference type="RefSeq" id="WP_015873105.1">
    <property type="nucleotide sequence ID" value="NC_012752.1"/>
</dbReference>
<dbReference type="GeneID" id="66261914"/>
<reference evidence="3 4" key="1">
    <citation type="journal article" date="2009" name="Proc. Natl. Acad. Sci. U.S.A.">
        <title>Hamiltonella defensa, genome evolution of protective bacterial endosymbiont from pathogenic ancestors.</title>
        <authorList>
            <person name="Degnan P.H."/>
            <person name="Yu Y."/>
            <person name="Sisneros N."/>
            <person name="Wing R.A."/>
            <person name="Moran N.A."/>
        </authorList>
    </citation>
    <scope>NUCLEOTIDE SEQUENCE [LARGE SCALE GENOMIC DNA]</scope>
    <source>
        <strain evidence="4">5AT</strain>
    </source>
</reference>
<feature type="domain" description="HTH luxR-type" evidence="2">
    <location>
        <begin position="17"/>
        <end position="74"/>
    </location>
</feature>
<dbReference type="GO" id="GO:0006355">
    <property type="term" value="P:regulation of DNA-templated transcription"/>
    <property type="evidence" value="ECO:0007669"/>
    <property type="project" value="InterPro"/>
</dbReference>
<keyword evidence="4" id="KW-1185">Reference proteome</keyword>